<feature type="transmembrane region" description="Helical" evidence="2">
    <location>
        <begin position="366"/>
        <end position="387"/>
    </location>
</feature>
<comment type="caution">
    <text evidence="4">The sequence shown here is derived from an EMBL/GenBank/DDBJ whole genome shotgun (WGS) entry which is preliminary data.</text>
</comment>
<feature type="transmembrane region" description="Helical" evidence="2">
    <location>
        <begin position="225"/>
        <end position="247"/>
    </location>
</feature>
<dbReference type="EMBL" id="JNBR01002418">
    <property type="protein sequence ID" value="OQR82799.1"/>
    <property type="molecule type" value="Genomic_DNA"/>
</dbReference>
<evidence type="ECO:0000256" key="2">
    <source>
        <dbReference type="SAM" id="Phobius"/>
    </source>
</evidence>
<feature type="compositionally biased region" description="Low complexity" evidence="1">
    <location>
        <begin position="37"/>
        <end position="52"/>
    </location>
</feature>
<sequence>MAPSEVLLNKVTVPPTTIPVVVTVDPNDLGKLDKLNDLGTTAPPAGASGSSSKAVANDHSENRNRGQAGSQAALVETKKDVTTGTESSALQTVRYITSALVGITLVVLAFFQFLAMNPSYLLPDSAADRLLAPNSWELPLFVSFVQQVGALALARNAKVPQLFYTNFLDSLSWLNFLIRGSAPAPSTASVSSFQLHRRLADVDAVGFAQFALRTDVKERDWFLRVWVAFLVLLAVILVCVIATAVFAKWAATRGNPFHTETSDSHKRSVNLRSISRRLLGMCVVVAYLVLLPMTMIALFEILQDSSTAGFPHANAILALVSLVLVIGALGAGMVALYRKTEAGLSRWQTRVVFGAVYSNYTYCCRLFFAAPALVQVLTGVVVATVTANPLTQLLVLIVLHLVYVAAMVLLRPFECSVHFAFALATEGLIMVLYGLAAGMTGDNLTKDTQVSLSYAIIVLVLIVFVLMFIRQLVMLWTYSSGWAKESNESYTGLPTLHDHDMESGAGQYTISLHGSEPRSGTHLSDPKEADSPTNTIRIVDTSKQIQI</sequence>
<dbReference type="InterPro" id="IPR010308">
    <property type="entry name" value="TRP_C"/>
</dbReference>
<accession>A0A1V9YAT5</accession>
<feature type="transmembrane region" description="Helical" evidence="2">
    <location>
        <begin position="95"/>
        <end position="115"/>
    </location>
</feature>
<feature type="region of interest" description="Disordered" evidence="1">
    <location>
        <begin position="34"/>
        <end position="73"/>
    </location>
</feature>
<dbReference type="GO" id="GO:0055085">
    <property type="term" value="P:transmembrane transport"/>
    <property type="evidence" value="ECO:0007669"/>
    <property type="project" value="TreeGrafter"/>
</dbReference>
<feature type="domain" description="TRP C-terminal" evidence="3">
    <location>
        <begin position="201"/>
        <end position="489"/>
    </location>
</feature>
<keyword evidence="2" id="KW-1133">Transmembrane helix</keyword>
<feature type="transmembrane region" description="Helical" evidence="2">
    <location>
        <begin position="417"/>
        <end position="439"/>
    </location>
</feature>
<dbReference type="InterPro" id="IPR040241">
    <property type="entry name" value="TRP_Flc/Pkd2-like"/>
</dbReference>
<name>A0A1V9YAT5_ACHHY</name>
<feature type="transmembrane region" description="Helical" evidence="2">
    <location>
        <begin position="451"/>
        <end position="469"/>
    </location>
</feature>
<dbReference type="PANTHER" id="PTHR31145:SF6">
    <property type="entry name" value="INTEGRAL MEMBRANE PROTEIN (AFU_ORTHOLOGUE AFUA_7G01610)"/>
    <property type="match status" value="1"/>
</dbReference>
<dbReference type="PANTHER" id="PTHR31145">
    <property type="entry name" value="INTEGRAL MEMBRANE PROTEIN (AFU_ORTHOLOGUE AFUA_7G01610)"/>
    <property type="match status" value="1"/>
</dbReference>
<feature type="transmembrane region" description="Helical" evidence="2">
    <location>
        <begin position="278"/>
        <end position="302"/>
    </location>
</feature>
<dbReference type="STRING" id="1202772.A0A1V9YAT5"/>
<feature type="transmembrane region" description="Helical" evidence="2">
    <location>
        <begin position="393"/>
        <end position="410"/>
    </location>
</feature>
<organism evidence="4 5">
    <name type="scientific">Achlya hypogyna</name>
    <name type="common">Oomycete</name>
    <name type="synonym">Protoachlya hypogyna</name>
    <dbReference type="NCBI Taxonomy" id="1202772"/>
    <lineage>
        <taxon>Eukaryota</taxon>
        <taxon>Sar</taxon>
        <taxon>Stramenopiles</taxon>
        <taxon>Oomycota</taxon>
        <taxon>Saprolegniomycetes</taxon>
        <taxon>Saprolegniales</taxon>
        <taxon>Achlyaceae</taxon>
        <taxon>Achlya</taxon>
    </lineage>
</organism>
<dbReference type="Proteomes" id="UP000243579">
    <property type="component" value="Unassembled WGS sequence"/>
</dbReference>
<proteinExistence type="predicted"/>
<reference evidence="4 5" key="1">
    <citation type="journal article" date="2014" name="Genome Biol. Evol.">
        <title>The secreted proteins of Achlya hypogyna and Thraustotheca clavata identify the ancestral oomycete secretome and reveal gene acquisitions by horizontal gene transfer.</title>
        <authorList>
            <person name="Misner I."/>
            <person name="Blouin N."/>
            <person name="Leonard G."/>
            <person name="Richards T.A."/>
            <person name="Lane C.E."/>
        </authorList>
    </citation>
    <scope>NUCLEOTIDE SEQUENCE [LARGE SCALE GENOMIC DNA]</scope>
    <source>
        <strain evidence="4 5">ATCC 48635</strain>
    </source>
</reference>
<gene>
    <name evidence="4" type="ORF">ACHHYP_15525</name>
</gene>
<dbReference type="AlphaFoldDB" id="A0A1V9YAT5"/>
<feature type="transmembrane region" description="Helical" evidence="2">
    <location>
        <begin position="314"/>
        <end position="337"/>
    </location>
</feature>
<keyword evidence="2" id="KW-0812">Transmembrane</keyword>
<keyword evidence="5" id="KW-1185">Reference proteome</keyword>
<keyword evidence="2" id="KW-0472">Membrane</keyword>
<evidence type="ECO:0000256" key="1">
    <source>
        <dbReference type="SAM" id="MobiDB-lite"/>
    </source>
</evidence>
<protein>
    <submittedName>
        <fullName evidence="4">Mucin-like protein</fullName>
    </submittedName>
</protein>
<evidence type="ECO:0000259" key="3">
    <source>
        <dbReference type="Pfam" id="PF06011"/>
    </source>
</evidence>
<dbReference type="GO" id="GO:0016020">
    <property type="term" value="C:membrane"/>
    <property type="evidence" value="ECO:0007669"/>
    <property type="project" value="TreeGrafter"/>
</dbReference>
<dbReference type="OrthoDB" id="72921at2759"/>
<dbReference type="Pfam" id="PF06011">
    <property type="entry name" value="TRP"/>
    <property type="match status" value="1"/>
</dbReference>
<evidence type="ECO:0000313" key="5">
    <source>
        <dbReference type="Proteomes" id="UP000243579"/>
    </source>
</evidence>
<evidence type="ECO:0000313" key="4">
    <source>
        <dbReference type="EMBL" id="OQR82799.1"/>
    </source>
</evidence>